<dbReference type="Pfam" id="PF04483">
    <property type="entry name" value="DUF565"/>
    <property type="match status" value="1"/>
</dbReference>
<evidence type="ECO:0000256" key="2">
    <source>
        <dbReference type="SAM" id="Phobius"/>
    </source>
</evidence>
<feature type="transmembrane region" description="Helical" evidence="2">
    <location>
        <begin position="58"/>
        <end position="76"/>
    </location>
</feature>
<organism evidence="3 4">
    <name type="scientific">Candidatus Synechococcus spongiarum 15L</name>
    <dbReference type="NCBI Taxonomy" id="1608419"/>
    <lineage>
        <taxon>Bacteria</taxon>
        <taxon>Bacillati</taxon>
        <taxon>Cyanobacteriota</taxon>
        <taxon>Cyanophyceae</taxon>
        <taxon>Synechococcales</taxon>
        <taxon>Synechococcaceae</taxon>
        <taxon>Synechococcus</taxon>
    </lineage>
</organism>
<name>A0A0G8AT46_9SYNE</name>
<dbReference type="Proteomes" id="UP000035037">
    <property type="component" value="Unassembled WGS sequence"/>
</dbReference>
<evidence type="ECO:0008006" key="5">
    <source>
        <dbReference type="Google" id="ProtNLM"/>
    </source>
</evidence>
<sequence length="113" mass="12836">MTVVMQRTRLRQVTGETLHGLALWAAHPWRYLSLLAVVFTVAFFLGNSVTTVSGALNLLDPMVAVIIMALTEVLVRQRPRLQRQGNRLWLHLVDTFRVGFLYGVILDGFRLMT</sequence>
<proteinExistence type="inferred from homology"/>
<dbReference type="InterPro" id="IPR007572">
    <property type="entry name" value="Uncharacterised_Ycf20"/>
</dbReference>
<accession>A0A0G8AT46</accession>
<dbReference type="AlphaFoldDB" id="A0A0G8AT46"/>
<comment type="similarity">
    <text evidence="1">Belongs to the ycf20 family.</text>
</comment>
<comment type="caution">
    <text evidence="3">The sequence shown here is derived from an EMBL/GenBank/DDBJ whole genome shotgun (WGS) entry which is preliminary data.</text>
</comment>
<gene>
    <name evidence="3" type="ORF">TQ37_08220</name>
</gene>
<keyword evidence="2" id="KW-0472">Membrane</keyword>
<feature type="transmembrane region" description="Helical" evidence="2">
    <location>
        <begin position="88"/>
        <end position="106"/>
    </location>
</feature>
<dbReference type="STRING" id="431041.FLM9_1083"/>
<keyword evidence="2" id="KW-1133">Transmembrane helix</keyword>
<protein>
    <recommendedName>
        <fullName evidence="5">DUF565 domain-containing protein</fullName>
    </recommendedName>
</protein>
<evidence type="ECO:0000256" key="1">
    <source>
        <dbReference type="ARBA" id="ARBA00009846"/>
    </source>
</evidence>
<feature type="transmembrane region" description="Helical" evidence="2">
    <location>
        <begin position="21"/>
        <end position="46"/>
    </location>
</feature>
<keyword evidence="2" id="KW-0812">Transmembrane</keyword>
<evidence type="ECO:0000313" key="4">
    <source>
        <dbReference type="Proteomes" id="UP000035037"/>
    </source>
</evidence>
<dbReference type="EMBL" id="JYFQ01000166">
    <property type="protein sequence ID" value="KKZ10838.1"/>
    <property type="molecule type" value="Genomic_DNA"/>
</dbReference>
<reference evidence="3 4" key="2">
    <citation type="submission" date="2015-05" db="EMBL/GenBank/DDBJ databases">
        <title>Lifestyle Evolution in Cyanobacterial Symbionts of Sponges.</title>
        <authorList>
            <person name="Burgsdorf I."/>
            <person name="Slaby B.M."/>
            <person name="Handley K.M."/>
            <person name="Haber M."/>
            <person name="Blom J."/>
            <person name="Marshall C.W."/>
            <person name="Gilbert J.A."/>
            <person name="Hentschel U."/>
            <person name="Steindler L."/>
        </authorList>
    </citation>
    <scope>NUCLEOTIDE SEQUENCE [LARGE SCALE GENOMIC DNA]</scope>
    <source>
        <strain evidence="3">15L</strain>
    </source>
</reference>
<dbReference type="PATRIC" id="fig|1608419.3.peg.805"/>
<reference evidence="3 4" key="1">
    <citation type="submission" date="2015-02" db="EMBL/GenBank/DDBJ databases">
        <authorList>
            <person name="Slaby B."/>
            <person name="Hentschel U."/>
        </authorList>
    </citation>
    <scope>NUCLEOTIDE SEQUENCE [LARGE SCALE GENOMIC DNA]</scope>
    <source>
        <strain evidence="3">15L</strain>
    </source>
</reference>
<evidence type="ECO:0000313" key="3">
    <source>
        <dbReference type="EMBL" id="KKZ10838.1"/>
    </source>
</evidence>